<proteinExistence type="predicted"/>
<gene>
    <name evidence="1" type="ORF">GALL_484310</name>
</gene>
<comment type="caution">
    <text evidence="1">The sequence shown here is derived from an EMBL/GenBank/DDBJ whole genome shotgun (WGS) entry which is preliminary data.</text>
</comment>
<accession>A0A1J5PQW7</accession>
<dbReference type="AlphaFoldDB" id="A0A1J5PQW7"/>
<reference evidence="1" key="1">
    <citation type="submission" date="2016-10" db="EMBL/GenBank/DDBJ databases">
        <title>Sequence of Gallionella enrichment culture.</title>
        <authorList>
            <person name="Poehlein A."/>
            <person name="Muehling M."/>
            <person name="Daniel R."/>
        </authorList>
    </citation>
    <scope>NUCLEOTIDE SEQUENCE</scope>
</reference>
<sequence length="94" mass="10457">MKCNQPQKNQFANFLVIKSGIFNPRGRNEPCQGARGGDFIVTAKPRANLQRQEEQQSKYRKGSGRVVSDAVLRVGSSAQVLKQLIWPVKKGSKT</sequence>
<organism evidence="1">
    <name type="scientific">mine drainage metagenome</name>
    <dbReference type="NCBI Taxonomy" id="410659"/>
    <lineage>
        <taxon>unclassified sequences</taxon>
        <taxon>metagenomes</taxon>
        <taxon>ecological metagenomes</taxon>
    </lineage>
</organism>
<evidence type="ECO:0000313" key="1">
    <source>
        <dbReference type="EMBL" id="OIQ69964.1"/>
    </source>
</evidence>
<dbReference type="EMBL" id="MLJW01004438">
    <property type="protein sequence ID" value="OIQ69964.1"/>
    <property type="molecule type" value="Genomic_DNA"/>
</dbReference>
<protein>
    <submittedName>
        <fullName evidence="1">Uncharacterized protein</fullName>
    </submittedName>
</protein>
<name>A0A1J5PQW7_9ZZZZ</name>